<evidence type="ECO:0000313" key="1">
    <source>
        <dbReference type="EMBL" id="EPE03694.1"/>
    </source>
</evidence>
<sequence length="140" mass="15219">MGEEDGRLSSKWGAQVLTIDPVSQYVSYRLQMDTRADSVIAARERLRQLVHCLLARLLLGDGPMIIRPIYGAWPRSASPGPVGDTSYASGRLQRAPACGPTVSAAVSVATGGRSARQQRVLQWKRRLAWPPADRCVPAPP</sequence>
<reference evidence="1 2" key="1">
    <citation type="journal article" date="2013" name="BMC Genomics">
        <title>The genome and transcriptome of the pine saprophyte Ophiostoma piceae, and a comparison with the bark beetle-associated pine pathogen Grosmannia clavigera.</title>
        <authorList>
            <person name="Haridas S."/>
            <person name="Wang Y."/>
            <person name="Lim L."/>
            <person name="Massoumi Alamouti S."/>
            <person name="Jackman S."/>
            <person name="Docking R."/>
            <person name="Robertson G."/>
            <person name="Birol I."/>
            <person name="Bohlmann J."/>
            <person name="Breuil C."/>
        </authorList>
    </citation>
    <scope>NUCLEOTIDE SEQUENCE [LARGE SCALE GENOMIC DNA]</scope>
    <source>
        <strain evidence="1 2">UAMH 11346</strain>
    </source>
</reference>
<dbReference type="AlphaFoldDB" id="S3BQX3"/>
<gene>
    <name evidence="1" type="ORF">F503_06400</name>
</gene>
<protein>
    <submittedName>
        <fullName evidence="1">Uncharacterized protein</fullName>
    </submittedName>
</protein>
<evidence type="ECO:0000313" key="2">
    <source>
        <dbReference type="Proteomes" id="UP000016923"/>
    </source>
</evidence>
<dbReference type="VEuPathDB" id="FungiDB:F503_06400"/>
<dbReference type="EMBL" id="KE148165">
    <property type="protein sequence ID" value="EPE03694.1"/>
    <property type="molecule type" value="Genomic_DNA"/>
</dbReference>
<accession>S3BQX3</accession>
<dbReference type="Proteomes" id="UP000016923">
    <property type="component" value="Unassembled WGS sequence"/>
</dbReference>
<proteinExistence type="predicted"/>
<organism evidence="1 2">
    <name type="scientific">Ophiostoma piceae (strain UAMH 11346)</name>
    <name type="common">Sap stain fungus</name>
    <dbReference type="NCBI Taxonomy" id="1262450"/>
    <lineage>
        <taxon>Eukaryota</taxon>
        <taxon>Fungi</taxon>
        <taxon>Dikarya</taxon>
        <taxon>Ascomycota</taxon>
        <taxon>Pezizomycotina</taxon>
        <taxon>Sordariomycetes</taxon>
        <taxon>Sordariomycetidae</taxon>
        <taxon>Ophiostomatales</taxon>
        <taxon>Ophiostomataceae</taxon>
        <taxon>Ophiostoma</taxon>
    </lineage>
</organism>
<dbReference type="HOGENOM" id="CLU_1835743_0_0_1"/>
<keyword evidence="2" id="KW-1185">Reference proteome</keyword>
<name>S3BQX3_OPHP1</name>